<dbReference type="EMBL" id="JBICYV010000026">
    <property type="protein sequence ID" value="MFG3016124.1"/>
    <property type="molecule type" value="Genomic_DNA"/>
</dbReference>
<dbReference type="Proteomes" id="UP001604267">
    <property type="component" value="Unassembled WGS sequence"/>
</dbReference>
<evidence type="ECO:0000313" key="3">
    <source>
        <dbReference type="Proteomes" id="UP001604267"/>
    </source>
</evidence>
<feature type="compositionally biased region" description="Basic and acidic residues" evidence="1">
    <location>
        <begin position="119"/>
        <end position="131"/>
    </location>
</feature>
<accession>A0ABW7BG09</accession>
<sequence>MSTQAFRGAYLLPLFHAIEQARGDGAYRQLPAPDPASSLATDDAPLGPYAGAHLIRASYTAGLAHTDALRRLTAAGEVDPSSPWTLLRGALENFATALWLLDGPGRAERRRRALSLWDEDMRNRQQHETDSGHQPSGGGMTGAQRRAEIRGIADRLGLPPLTRPGTHQIVLAAAPTAGLTAVKVGAAWRAASGFAHGRYWPNLRASQPRAAIPGADGVHTVALVIDEDQHRPLAEYCHTMLDRLQEHYAARAQAR</sequence>
<protein>
    <submittedName>
        <fullName evidence="2">Uncharacterized protein</fullName>
    </submittedName>
</protein>
<keyword evidence="3" id="KW-1185">Reference proteome</keyword>
<name>A0ABW7BG09_9ACTN</name>
<reference evidence="2 3" key="1">
    <citation type="submission" date="2024-10" db="EMBL/GenBank/DDBJ databases">
        <title>The Natural Products Discovery Center: Release of the First 8490 Sequenced Strains for Exploring Actinobacteria Biosynthetic Diversity.</title>
        <authorList>
            <person name="Kalkreuter E."/>
            <person name="Kautsar S.A."/>
            <person name="Yang D."/>
            <person name="Bader C.D."/>
            <person name="Teijaro C.N."/>
            <person name="Fluegel L."/>
            <person name="Davis C.M."/>
            <person name="Simpson J.R."/>
            <person name="Lauterbach L."/>
            <person name="Steele A.D."/>
            <person name="Gui C."/>
            <person name="Meng S."/>
            <person name="Li G."/>
            <person name="Viehrig K."/>
            <person name="Ye F."/>
            <person name="Su P."/>
            <person name="Kiefer A.F."/>
            <person name="Nichols A."/>
            <person name="Cepeda A.J."/>
            <person name="Yan W."/>
            <person name="Fan B."/>
            <person name="Jiang Y."/>
            <person name="Adhikari A."/>
            <person name="Zheng C.-J."/>
            <person name="Schuster L."/>
            <person name="Cowan T.M."/>
            <person name="Smanski M.J."/>
            <person name="Chevrette M.G."/>
            <person name="De Carvalho L.P.S."/>
            <person name="Shen B."/>
        </authorList>
    </citation>
    <scope>NUCLEOTIDE SEQUENCE [LARGE SCALE GENOMIC DNA]</scope>
    <source>
        <strain evidence="2 3">NPDC048320</strain>
    </source>
</reference>
<evidence type="ECO:0000313" key="2">
    <source>
        <dbReference type="EMBL" id="MFG3016124.1"/>
    </source>
</evidence>
<feature type="region of interest" description="Disordered" evidence="1">
    <location>
        <begin position="118"/>
        <end position="144"/>
    </location>
</feature>
<comment type="caution">
    <text evidence="2">The sequence shown here is derived from an EMBL/GenBank/DDBJ whole genome shotgun (WGS) entry which is preliminary data.</text>
</comment>
<gene>
    <name evidence="2" type="ORF">ACGFZB_37885</name>
</gene>
<organism evidence="2 3">
    <name type="scientific">Streptomyces cinerochromogenes</name>
    <dbReference type="NCBI Taxonomy" id="66422"/>
    <lineage>
        <taxon>Bacteria</taxon>
        <taxon>Bacillati</taxon>
        <taxon>Actinomycetota</taxon>
        <taxon>Actinomycetes</taxon>
        <taxon>Kitasatosporales</taxon>
        <taxon>Streptomycetaceae</taxon>
        <taxon>Streptomyces</taxon>
    </lineage>
</organism>
<proteinExistence type="predicted"/>
<evidence type="ECO:0000256" key="1">
    <source>
        <dbReference type="SAM" id="MobiDB-lite"/>
    </source>
</evidence>
<dbReference type="RefSeq" id="WP_392824532.1">
    <property type="nucleotide sequence ID" value="NZ_JBICYV010000026.1"/>
</dbReference>